<evidence type="ECO:0000256" key="10">
    <source>
        <dbReference type="ARBA" id="ARBA00023098"/>
    </source>
</evidence>
<dbReference type="GO" id="GO:0004631">
    <property type="term" value="F:phosphomevalonate kinase activity"/>
    <property type="evidence" value="ECO:0007669"/>
    <property type="project" value="UniProtKB-EC"/>
</dbReference>
<dbReference type="STRING" id="542762.A0A4S4EYV7"/>
<keyword evidence="10" id="KW-0443">Lipid metabolism</keyword>
<dbReference type="InterPro" id="IPR020568">
    <property type="entry name" value="Ribosomal_Su5_D2-typ_SF"/>
</dbReference>
<dbReference type="InterPro" id="IPR016005">
    <property type="entry name" value="Erg8"/>
</dbReference>
<dbReference type="AlphaFoldDB" id="A0A4S4EYV7"/>
<accession>A0A4S4EYV7</accession>
<protein>
    <recommendedName>
        <fullName evidence="3">phosphomevalonate kinase</fullName>
        <ecNumber evidence="3">2.7.4.2</ecNumber>
    </recommendedName>
</protein>
<evidence type="ECO:0000256" key="6">
    <source>
        <dbReference type="ARBA" id="ARBA00022741"/>
    </source>
</evidence>
<dbReference type="EC" id="2.7.4.2" evidence="3"/>
<sequence length="527" mass="57057">MAVVASAPGKVLMTGGYLVLERPNAGIVLSTNARFYAIVKPFYEEIKPDSWAWAWTDVKLTSPQMSRETTYKMSLKHLALQCISSSESRNPFVEYAVQYAVAAALATLEKDKKDLLHKLLLQGLDITILGCNDFYSYRNQIEALGLPLTPESLASLPPFTSITFNIEEANGGNRKPEVAKTGLGSSAAMTTAVVAALLHYLGVVNLSSLSEDQHQEKENTMDLDVVHVIAQTAHCIAQGKVGSGFDDAVKGKALEEVIGDVLNGKWDHERTKFSLPPLMNLATAGSLEFVQWLVCYDLGLSSGSACAFGSCQGEPGTGGSSTVSMVGAVKKWQKSEPQKALETWRKLSEANSVLEMCLNMLSKMAKEHWDSYKSIIGNCSMHKSEKVILNIIPVASKEWMEQTSKPRETEIVKALLGARDSMLQIRCHMRLMGEAAGIPIEPESQTRLLDATMNMEGVLLAGVPGAGGFDAVFAVTLGNSSSNVTKSWSSLNVLALLVREDPRGVSLETTDPQAKEITSAISSVHIK</sequence>
<dbReference type="GO" id="GO:0019287">
    <property type="term" value="P:isopentenyl diphosphate biosynthetic process, mevalonate pathway"/>
    <property type="evidence" value="ECO:0007669"/>
    <property type="project" value="UniProtKB-UniPathway"/>
</dbReference>
<evidence type="ECO:0000256" key="5">
    <source>
        <dbReference type="ARBA" id="ARBA00022679"/>
    </source>
</evidence>
<dbReference type="InterPro" id="IPR035102">
    <property type="entry name" value="Phosphomevalonate_kinase"/>
</dbReference>
<keyword evidence="6" id="KW-0547">Nucleotide-binding</keyword>
<comment type="similarity">
    <text evidence="2">Belongs to the GHMP kinase family. Mevalonate kinase subfamily.</text>
</comment>
<dbReference type="GO" id="GO:0005777">
    <property type="term" value="C:peroxisome"/>
    <property type="evidence" value="ECO:0007669"/>
    <property type="project" value="TreeGrafter"/>
</dbReference>
<keyword evidence="5" id="KW-0808">Transferase</keyword>
<reference evidence="12 13" key="1">
    <citation type="journal article" date="2018" name="Proc. Natl. Acad. Sci. U.S.A.">
        <title>Draft genome sequence of Camellia sinensis var. sinensis provides insights into the evolution of the tea genome and tea quality.</title>
        <authorList>
            <person name="Wei C."/>
            <person name="Yang H."/>
            <person name="Wang S."/>
            <person name="Zhao J."/>
            <person name="Liu C."/>
            <person name="Gao L."/>
            <person name="Xia E."/>
            <person name="Lu Y."/>
            <person name="Tai Y."/>
            <person name="She G."/>
            <person name="Sun J."/>
            <person name="Cao H."/>
            <person name="Tong W."/>
            <person name="Gao Q."/>
            <person name="Li Y."/>
            <person name="Deng W."/>
            <person name="Jiang X."/>
            <person name="Wang W."/>
            <person name="Chen Q."/>
            <person name="Zhang S."/>
            <person name="Li H."/>
            <person name="Wu J."/>
            <person name="Wang P."/>
            <person name="Li P."/>
            <person name="Shi C."/>
            <person name="Zheng F."/>
            <person name="Jian J."/>
            <person name="Huang B."/>
            <person name="Shan D."/>
            <person name="Shi M."/>
            <person name="Fang C."/>
            <person name="Yue Y."/>
            <person name="Li F."/>
            <person name="Li D."/>
            <person name="Wei S."/>
            <person name="Han B."/>
            <person name="Jiang C."/>
            <person name="Yin Y."/>
            <person name="Xia T."/>
            <person name="Zhang Z."/>
            <person name="Bennetzen J.L."/>
            <person name="Zhao S."/>
            <person name="Wan X."/>
        </authorList>
    </citation>
    <scope>NUCLEOTIDE SEQUENCE [LARGE SCALE GENOMIC DNA]</scope>
    <source>
        <strain evidence="13">cv. Shuchazao</strain>
        <tissue evidence="12">Leaf</tissue>
    </source>
</reference>
<gene>
    <name evidence="12" type="ORF">TEA_019999</name>
</gene>
<evidence type="ECO:0000256" key="2">
    <source>
        <dbReference type="ARBA" id="ARBA00006495"/>
    </source>
</evidence>
<evidence type="ECO:0000256" key="11">
    <source>
        <dbReference type="ARBA" id="ARBA00023221"/>
    </source>
</evidence>
<evidence type="ECO:0000256" key="3">
    <source>
        <dbReference type="ARBA" id="ARBA00012958"/>
    </source>
</evidence>
<dbReference type="PANTHER" id="PTHR31814:SF6">
    <property type="entry name" value="PHOSPHOMEVALONATE KINASE"/>
    <property type="match status" value="1"/>
</dbReference>
<evidence type="ECO:0000256" key="9">
    <source>
        <dbReference type="ARBA" id="ARBA00022955"/>
    </source>
</evidence>
<dbReference type="SUPFAM" id="SSF54211">
    <property type="entry name" value="Ribosomal protein S5 domain 2-like"/>
    <property type="match status" value="1"/>
</dbReference>
<keyword evidence="7" id="KW-0418">Kinase</keyword>
<dbReference type="UniPathway" id="UPA00057">
    <property type="reaction ID" value="UER00099"/>
</dbReference>
<evidence type="ECO:0000256" key="8">
    <source>
        <dbReference type="ARBA" id="ARBA00022840"/>
    </source>
</evidence>
<evidence type="ECO:0000256" key="4">
    <source>
        <dbReference type="ARBA" id="ARBA00022516"/>
    </source>
</evidence>
<keyword evidence="11" id="KW-0753">Steroid metabolism</keyword>
<dbReference type="Gene3D" id="3.30.230.10">
    <property type="match status" value="1"/>
</dbReference>
<keyword evidence="9" id="KW-0752">Steroid biosynthesis</keyword>
<dbReference type="Proteomes" id="UP000306102">
    <property type="component" value="Unassembled WGS sequence"/>
</dbReference>
<dbReference type="GO" id="GO:0006694">
    <property type="term" value="P:steroid biosynthetic process"/>
    <property type="evidence" value="ECO:0007669"/>
    <property type="project" value="UniProtKB-KW"/>
</dbReference>
<dbReference type="InterPro" id="IPR014721">
    <property type="entry name" value="Ribsml_uS5_D2-typ_fold_subgr"/>
</dbReference>
<dbReference type="EMBL" id="SDRB02001216">
    <property type="protein sequence ID" value="THG21775.1"/>
    <property type="molecule type" value="Genomic_DNA"/>
</dbReference>
<comment type="caution">
    <text evidence="12">The sequence shown here is derived from an EMBL/GenBank/DDBJ whole genome shotgun (WGS) entry which is preliminary data.</text>
</comment>
<comment type="pathway">
    <text evidence="1">Isoprenoid biosynthesis; isopentenyl diphosphate biosynthesis via mevalonate pathway; isopentenyl diphosphate from (R)-mevalonate: step 2/3.</text>
</comment>
<evidence type="ECO:0000256" key="1">
    <source>
        <dbReference type="ARBA" id="ARBA00005017"/>
    </source>
</evidence>
<organism evidence="12 13">
    <name type="scientific">Camellia sinensis var. sinensis</name>
    <name type="common">China tea</name>
    <dbReference type="NCBI Taxonomy" id="542762"/>
    <lineage>
        <taxon>Eukaryota</taxon>
        <taxon>Viridiplantae</taxon>
        <taxon>Streptophyta</taxon>
        <taxon>Embryophyta</taxon>
        <taxon>Tracheophyta</taxon>
        <taxon>Spermatophyta</taxon>
        <taxon>Magnoliopsida</taxon>
        <taxon>eudicotyledons</taxon>
        <taxon>Gunneridae</taxon>
        <taxon>Pentapetalae</taxon>
        <taxon>asterids</taxon>
        <taxon>Ericales</taxon>
        <taxon>Theaceae</taxon>
        <taxon>Camellia</taxon>
    </lineage>
</organism>
<evidence type="ECO:0000313" key="12">
    <source>
        <dbReference type="EMBL" id="THG21775.1"/>
    </source>
</evidence>
<dbReference type="FunFam" id="3.30.230.10:FF:000069">
    <property type="entry name" value="Probable phosphomevalonate kinase"/>
    <property type="match status" value="1"/>
</dbReference>
<keyword evidence="13" id="KW-1185">Reference proteome</keyword>
<dbReference type="GO" id="GO:0010142">
    <property type="term" value="P:farnesyl diphosphate biosynthetic process, mevalonate pathway"/>
    <property type="evidence" value="ECO:0007669"/>
    <property type="project" value="TreeGrafter"/>
</dbReference>
<dbReference type="PANTHER" id="PTHR31814">
    <property type="match status" value="1"/>
</dbReference>
<dbReference type="PIRSF" id="PIRSF017288">
    <property type="entry name" value="PMK_GHMP_euk"/>
    <property type="match status" value="1"/>
</dbReference>
<dbReference type="GO" id="GO:0005524">
    <property type="term" value="F:ATP binding"/>
    <property type="evidence" value="ECO:0007669"/>
    <property type="project" value="UniProtKB-KW"/>
</dbReference>
<evidence type="ECO:0000313" key="13">
    <source>
        <dbReference type="Proteomes" id="UP000306102"/>
    </source>
</evidence>
<name>A0A4S4EYV7_CAMSN</name>
<keyword evidence="8" id="KW-0067">ATP-binding</keyword>
<evidence type="ECO:0000256" key="7">
    <source>
        <dbReference type="ARBA" id="ARBA00022777"/>
    </source>
</evidence>
<keyword evidence="4" id="KW-0444">Lipid biosynthesis</keyword>
<proteinExistence type="inferred from homology"/>